<dbReference type="EMBL" id="MU274985">
    <property type="protein sequence ID" value="KAI0083169.1"/>
    <property type="molecule type" value="Genomic_DNA"/>
</dbReference>
<comment type="caution">
    <text evidence="1">The sequence shown here is derived from an EMBL/GenBank/DDBJ whole genome shotgun (WGS) entry which is preliminary data.</text>
</comment>
<evidence type="ECO:0000313" key="1">
    <source>
        <dbReference type="EMBL" id="KAI0083169.1"/>
    </source>
</evidence>
<gene>
    <name evidence="1" type="ORF">BDY19DRAFT_998784</name>
</gene>
<dbReference type="Proteomes" id="UP001055072">
    <property type="component" value="Unassembled WGS sequence"/>
</dbReference>
<proteinExistence type="predicted"/>
<evidence type="ECO:0000313" key="2">
    <source>
        <dbReference type="Proteomes" id="UP001055072"/>
    </source>
</evidence>
<reference evidence="1" key="1">
    <citation type="journal article" date="2021" name="Environ. Microbiol.">
        <title>Gene family expansions and transcriptome signatures uncover fungal adaptations to wood decay.</title>
        <authorList>
            <person name="Hage H."/>
            <person name="Miyauchi S."/>
            <person name="Viragh M."/>
            <person name="Drula E."/>
            <person name="Min B."/>
            <person name="Chaduli D."/>
            <person name="Navarro D."/>
            <person name="Favel A."/>
            <person name="Norest M."/>
            <person name="Lesage-Meessen L."/>
            <person name="Balint B."/>
            <person name="Merenyi Z."/>
            <person name="de Eugenio L."/>
            <person name="Morin E."/>
            <person name="Martinez A.T."/>
            <person name="Baldrian P."/>
            <person name="Stursova M."/>
            <person name="Martinez M.J."/>
            <person name="Novotny C."/>
            <person name="Magnuson J.K."/>
            <person name="Spatafora J.W."/>
            <person name="Maurice S."/>
            <person name="Pangilinan J."/>
            <person name="Andreopoulos W."/>
            <person name="LaButti K."/>
            <person name="Hundley H."/>
            <person name="Na H."/>
            <person name="Kuo A."/>
            <person name="Barry K."/>
            <person name="Lipzen A."/>
            <person name="Henrissat B."/>
            <person name="Riley R."/>
            <person name="Ahrendt S."/>
            <person name="Nagy L.G."/>
            <person name="Grigoriev I.V."/>
            <person name="Martin F."/>
            <person name="Rosso M.N."/>
        </authorList>
    </citation>
    <scope>NUCLEOTIDE SEQUENCE</scope>
    <source>
        <strain evidence="1">CBS 384.51</strain>
    </source>
</reference>
<organism evidence="1 2">
    <name type="scientific">Irpex rosettiformis</name>
    <dbReference type="NCBI Taxonomy" id="378272"/>
    <lineage>
        <taxon>Eukaryota</taxon>
        <taxon>Fungi</taxon>
        <taxon>Dikarya</taxon>
        <taxon>Basidiomycota</taxon>
        <taxon>Agaricomycotina</taxon>
        <taxon>Agaricomycetes</taxon>
        <taxon>Polyporales</taxon>
        <taxon>Irpicaceae</taxon>
        <taxon>Irpex</taxon>
    </lineage>
</organism>
<name>A0ACB8TME9_9APHY</name>
<keyword evidence="2" id="KW-1185">Reference proteome</keyword>
<accession>A0ACB8TME9</accession>
<protein>
    <submittedName>
        <fullName evidence="1">Uncharacterized protein</fullName>
    </submittedName>
</protein>
<sequence length="570" mass="63684">MPLPTVYPVIVPDNSPVLRGLVPCTAIQIESRPSQLPVIYEWIGPHPSHPVKFEGSRTYVYLVDPSPEGKRVAEALWIAQKVPDGHISSISGHVHITPGDTLLARPIDKGGDPAHDCLQGLAGVSLERELTPNMRQLENLGMYKHQQIVALIDEYDAARLDLIGSREFRVDNGGKAWFEVQDRAEPVRGGPWCYGFNSMVQRPRRVEGPPAALRTVDNTPDEYQLNVNRYNKASTALNVAAWVMQGPRKLVKDTQDFGDQVNSPRLGCSENFFWSSQQNNMANAVHLKDVAKFKDAQGFFSGMHQDEGDAGNGHSAALGGSDLPPYAEPGRFHLVGQGVYFTLDYRAQIFFTGLLPHRGTPPLIPPEYKIEGWEIRMLLISYPASDILSGEARAPLTHLPYEDFPLHITPEMTGAFATTRDNKPFWTPRTSYSLDGWVCTDSRAHINYLVRSHVQLLYWILAQVPAHYGVEINADLMTDAVTFLENNIRTTADRWKFAPNPDVNKRFGDTHRAVQDAFLKDTFDHLMQGIPSLTSNRYKDWDCADTNFGSRPKAATGTKRPRAQFEAANS</sequence>